<dbReference type="GO" id="GO:0016020">
    <property type="term" value="C:membrane"/>
    <property type="evidence" value="ECO:0007669"/>
    <property type="project" value="TreeGrafter"/>
</dbReference>
<dbReference type="InterPro" id="IPR000073">
    <property type="entry name" value="AB_hydrolase_1"/>
</dbReference>
<dbReference type="GO" id="GO:0046464">
    <property type="term" value="P:acylglycerol catabolic process"/>
    <property type="evidence" value="ECO:0007669"/>
    <property type="project" value="TreeGrafter"/>
</dbReference>
<organism evidence="2 3">
    <name type="scientific">Litorivivens lipolytica</name>
    <dbReference type="NCBI Taxonomy" id="1524264"/>
    <lineage>
        <taxon>Bacteria</taxon>
        <taxon>Pseudomonadati</taxon>
        <taxon>Pseudomonadota</taxon>
        <taxon>Gammaproteobacteria</taxon>
        <taxon>Litorivivens</taxon>
    </lineage>
</organism>
<evidence type="ECO:0000313" key="3">
    <source>
        <dbReference type="Proteomes" id="UP000537130"/>
    </source>
</evidence>
<dbReference type="Pfam" id="PF00561">
    <property type="entry name" value="Abhydrolase_1"/>
    <property type="match status" value="1"/>
</dbReference>
<dbReference type="PANTHER" id="PTHR43798:SF33">
    <property type="entry name" value="HYDROLASE, PUTATIVE (AFU_ORTHOLOGUE AFUA_2G14860)-RELATED"/>
    <property type="match status" value="1"/>
</dbReference>
<dbReference type="GO" id="GO:0047372">
    <property type="term" value="F:monoacylglycerol lipase activity"/>
    <property type="evidence" value="ECO:0007669"/>
    <property type="project" value="TreeGrafter"/>
</dbReference>
<evidence type="ECO:0000313" key="2">
    <source>
        <dbReference type="EMBL" id="MBB3048756.1"/>
    </source>
</evidence>
<keyword evidence="3" id="KW-1185">Reference proteome</keyword>
<name>A0A7W4W785_9GAMM</name>
<dbReference type="PRINTS" id="PR00412">
    <property type="entry name" value="EPOXHYDRLASE"/>
</dbReference>
<protein>
    <submittedName>
        <fullName evidence="2">Pimeloyl-ACP methyl ester carboxylesterase</fullName>
    </submittedName>
</protein>
<dbReference type="InterPro" id="IPR000639">
    <property type="entry name" value="Epox_hydrolase-like"/>
</dbReference>
<proteinExistence type="predicted"/>
<dbReference type="RefSeq" id="WP_183411522.1">
    <property type="nucleotide sequence ID" value="NZ_JACHWY010000003.1"/>
</dbReference>
<dbReference type="PANTHER" id="PTHR43798">
    <property type="entry name" value="MONOACYLGLYCEROL LIPASE"/>
    <property type="match status" value="1"/>
</dbReference>
<evidence type="ECO:0000259" key="1">
    <source>
        <dbReference type="Pfam" id="PF00561"/>
    </source>
</evidence>
<dbReference type="AlphaFoldDB" id="A0A7W4W785"/>
<reference evidence="2 3" key="1">
    <citation type="submission" date="2020-08" db="EMBL/GenBank/DDBJ databases">
        <title>Genomic Encyclopedia of Type Strains, Phase III (KMG-III): the genomes of soil and plant-associated and newly described type strains.</title>
        <authorList>
            <person name="Whitman W."/>
        </authorList>
    </citation>
    <scope>NUCLEOTIDE SEQUENCE [LARGE SCALE GENOMIC DNA]</scope>
    <source>
        <strain evidence="2 3">CECT 8654</strain>
    </source>
</reference>
<dbReference type="EMBL" id="JACHWY010000003">
    <property type="protein sequence ID" value="MBB3048756.1"/>
    <property type="molecule type" value="Genomic_DNA"/>
</dbReference>
<dbReference type="SUPFAM" id="SSF53474">
    <property type="entry name" value="alpha/beta-Hydrolases"/>
    <property type="match status" value="1"/>
</dbReference>
<sequence length="299" mass="33781">MQSNGISPDSIDAWLDGGAYLSLLGHNIFYRDSGAEDKPAVLLIHGYPTSGWDWQKIWGQLEKHYRLIAPDMLGFGFSDKPRNHNYSIHEQADILEALVTELGLTRFHVLAHDYGDTVAQELLYRQNVGKGKGHWLSACLLNGGLFPETHRARLVQKLLEGPLGAYIARLFGKNQFERSFSAVFGSASRPSQAELDSFWQLICRQHGNQIMHKLIHYMADRRQQRDRWLLALRDSCVPIMLINGSADPVSGAHMVARYRELVRPNDPMLELPDIGHYPQVEAPTAVANAYHKFLQAISK</sequence>
<dbReference type="Gene3D" id="3.40.50.1820">
    <property type="entry name" value="alpha/beta hydrolase"/>
    <property type="match status" value="1"/>
</dbReference>
<accession>A0A7W4W785</accession>
<gene>
    <name evidence="2" type="ORF">FHR99_003030</name>
</gene>
<comment type="caution">
    <text evidence="2">The sequence shown here is derived from an EMBL/GenBank/DDBJ whole genome shotgun (WGS) entry which is preliminary data.</text>
</comment>
<dbReference type="InterPro" id="IPR050266">
    <property type="entry name" value="AB_hydrolase_sf"/>
</dbReference>
<feature type="domain" description="AB hydrolase-1" evidence="1">
    <location>
        <begin position="39"/>
        <end position="283"/>
    </location>
</feature>
<dbReference type="InterPro" id="IPR029058">
    <property type="entry name" value="AB_hydrolase_fold"/>
</dbReference>
<dbReference type="Proteomes" id="UP000537130">
    <property type="component" value="Unassembled WGS sequence"/>
</dbReference>